<dbReference type="InterPro" id="IPR000594">
    <property type="entry name" value="ThiF_NAD_FAD-bd"/>
</dbReference>
<dbReference type="CDD" id="cd00158">
    <property type="entry name" value="RHOD"/>
    <property type="match status" value="1"/>
</dbReference>
<protein>
    <recommendedName>
        <fullName evidence="10">Molybdopterin-synthase adenylyltransferase</fullName>
        <ecNumber evidence="9">2.7.7.80</ecNumber>
    </recommendedName>
    <alternativeName>
        <fullName evidence="13">MoaD protein adenylase</fullName>
    </alternativeName>
    <alternativeName>
        <fullName evidence="11">Molybdopterin-converting factor subunit 1 adenylase</fullName>
    </alternativeName>
    <alternativeName>
        <fullName evidence="12">Sulfur carrier protein MoaD adenylyltransferase</fullName>
    </alternativeName>
</protein>
<dbReference type="InterPro" id="IPR035985">
    <property type="entry name" value="Ubiquitin-activating_enz"/>
</dbReference>
<evidence type="ECO:0000256" key="8">
    <source>
        <dbReference type="ARBA" id="ARBA00063809"/>
    </source>
</evidence>
<dbReference type="GO" id="GO:0005524">
    <property type="term" value="F:ATP binding"/>
    <property type="evidence" value="ECO:0007669"/>
    <property type="project" value="UniProtKB-KW"/>
</dbReference>
<organism evidence="15 16">
    <name type="scientific">Photobacterium galatheae</name>
    <dbReference type="NCBI Taxonomy" id="1654360"/>
    <lineage>
        <taxon>Bacteria</taxon>
        <taxon>Pseudomonadati</taxon>
        <taxon>Pseudomonadota</taxon>
        <taxon>Gammaproteobacteria</taxon>
        <taxon>Vibrionales</taxon>
        <taxon>Vibrionaceae</taxon>
        <taxon>Photobacterium</taxon>
    </lineage>
</organism>
<dbReference type="Gene3D" id="3.40.50.720">
    <property type="entry name" value="NAD(P)-binding Rossmann-like Domain"/>
    <property type="match status" value="1"/>
</dbReference>
<dbReference type="PANTHER" id="PTHR10953">
    <property type="entry name" value="UBIQUITIN-ACTIVATING ENZYME E1"/>
    <property type="match status" value="1"/>
</dbReference>
<evidence type="ECO:0000256" key="3">
    <source>
        <dbReference type="ARBA" id="ARBA00022679"/>
    </source>
</evidence>
<evidence type="ECO:0000256" key="7">
    <source>
        <dbReference type="ARBA" id="ARBA00055169"/>
    </source>
</evidence>
<feature type="domain" description="Rhodanese" evidence="14">
    <location>
        <begin position="291"/>
        <end position="383"/>
    </location>
</feature>
<evidence type="ECO:0000256" key="12">
    <source>
        <dbReference type="ARBA" id="ARBA00075328"/>
    </source>
</evidence>
<dbReference type="Pfam" id="PF00581">
    <property type="entry name" value="Rhodanese"/>
    <property type="match status" value="1"/>
</dbReference>
<keyword evidence="16" id="KW-1185">Reference proteome</keyword>
<dbReference type="InterPro" id="IPR036873">
    <property type="entry name" value="Rhodanese-like_dom_sf"/>
</dbReference>
<dbReference type="GO" id="GO:0008146">
    <property type="term" value="F:sulfotransferase activity"/>
    <property type="evidence" value="ECO:0007669"/>
    <property type="project" value="TreeGrafter"/>
</dbReference>
<evidence type="ECO:0000256" key="11">
    <source>
        <dbReference type="ARBA" id="ARBA00075110"/>
    </source>
</evidence>
<dbReference type="Proteomes" id="UP000027192">
    <property type="component" value="Unassembled WGS sequence"/>
</dbReference>
<comment type="pathway">
    <text evidence="1">Cofactor biosynthesis; molybdopterin biosynthesis.</text>
</comment>
<comment type="similarity">
    <text evidence="2">Belongs to the HesA/MoeB/ThiF family.</text>
</comment>
<dbReference type="NCBIfam" id="NF004281">
    <property type="entry name" value="PRK05690.1"/>
    <property type="match status" value="1"/>
</dbReference>
<evidence type="ECO:0000256" key="5">
    <source>
        <dbReference type="ARBA" id="ARBA00022840"/>
    </source>
</evidence>
<dbReference type="InterPro" id="IPR001763">
    <property type="entry name" value="Rhodanese-like_dom"/>
</dbReference>
<evidence type="ECO:0000256" key="2">
    <source>
        <dbReference type="ARBA" id="ARBA00009919"/>
    </source>
</evidence>
<evidence type="ECO:0000256" key="1">
    <source>
        <dbReference type="ARBA" id="ARBA00005046"/>
    </source>
</evidence>
<dbReference type="InterPro" id="IPR045886">
    <property type="entry name" value="ThiF/MoeB/HesA"/>
</dbReference>
<keyword evidence="3" id="KW-0808">Transferase</keyword>
<dbReference type="GO" id="GO:0005829">
    <property type="term" value="C:cytosol"/>
    <property type="evidence" value="ECO:0007669"/>
    <property type="project" value="TreeGrafter"/>
</dbReference>
<reference evidence="15 16" key="1">
    <citation type="submission" date="2014-04" db="EMBL/GenBank/DDBJ databases">
        <title>Draft genome sequence of Photobacterium halotolerans S2753: a solonamide, ngercheumicin and holomycin producer.</title>
        <authorList>
            <person name="Machado H.R."/>
            <person name="Gram L."/>
        </authorList>
    </citation>
    <scope>NUCLEOTIDE SEQUENCE [LARGE SCALE GENOMIC DNA]</scope>
    <source>
        <strain evidence="15 16">S2753</strain>
    </source>
</reference>
<evidence type="ECO:0000256" key="4">
    <source>
        <dbReference type="ARBA" id="ARBA00022741"/>
    </source>
</evidence>
<comment type="catalytic activity">
    <reaction evidence="6">
        <text>[molybdopterin-synthase sulfur-carrier protein]-C-terminal Gly-Gly + ATP + H(+) = [molybdopterin-synthase sulfur-carrier protein]-C-terminal Gly-Gly-AMP + diphosphate</text>
        <dbReference type="Rhea" id="RHEA:43616"/>
        <dbReference type="Rhea" id="RHEA-COMP:12159"/>
        <dbReference type="Rhea" id="RHEA-COMP:12202"/>
        <dbReference type="ChEBI" id="CHEBI:15378"/>
        <dbReference type="ChEBI" id="CHEBI:30616"/>
        <dbReference type="ChEBI" id="CHEBI:33019"/>
        <dbReference type="ChEBI" id="CHEBI:90618"/>
        <dbReference type="ChEBI" id="CHEBI:90778"/>
        <dbReference type="EC" id="2.7.7.80"/>
    </reaction>
</comment>
<proteinExistence type="inferred from homology"/>
<evidence type="ECO:0000313" key="15">
    <source>
        <dbReference type="EMBL" id="KDM89988.1"/>
    </source>
</evidence>
<dbReference type="RefSeq" id="WP_036756076.1">
    <property type="nucleotide sequence ID" value="NZ_JAGSGC010000008.1"/>
</dbReference>
<evidence type="ECO:0000256" key="9">
    <source>
        <dbReference type="ARBA" id="ARBA00066884"/>
    </source>
</evidence>
<evidence type="ECO:0000256" key="10">
    <source>
        <dbReference type="ARBA" id="ARBA00073635"/>
    </source>
</evidence>
<comment type="function">
    <text evidence="7">Catalyzes the adenylation by ATP of the carboxyl group of the C-terminal glycine of sulfur carrier protein MoaD.</text>
</comment>
<dbReference type="SUPFAM" id="SSF69572">
    <property type="entry name" value="Activating enzymes of the ubiquitin-like proteins"/>
    <property type="match status" value="1"/>
</dbReference>
<accession>A0A066RRF5</accession>
<dbReference type="GO" id="GO:0061605">
    <property type="term" value="F:molybdopterin-synthase adenylyltransferase activity"/>
    <property type="evidence" value="ECO:0007669"/>
    <property type="project" value="UniProtKB-EC"/>
</dbReference>
<comment type="subunit">
    <text evidence="8">Homodimer. Forms a stable heterotetrameric complex of 2 MoeB and 2 MoaD during adenylation of MoaD.</text>
</comment>
<comment type="caution">
    <text evidence="15">The sequence shown here is derived from an EMBL/GenBank/DDBJ whole genome shotgun (WGS) entry which is preliminary data.</text>
</comment>
<dbReference type="STRING" id="1654360.EA58_18760"/>
<gene>
    <name evidence="15" type="ORF">EA58_18760</name>
</gene>
<dbReference type="FunFam" id="3.40.50.720:FF:000033">
    <property type="entry name" value="Adenylyltransferase and sulfurtransferase MOCS3"/>
    <property type="match status" value="1"/>
</dbReference>
<evidence type="ECO:0000313" key="16">
    <source>
        <dbReference type="Proteomes" id="UP000027192"/>
    </source>
</evidence>
<dbReference type="EC" id="2.7.7.80" evidence="9"/>
<dbReference type="AlphaFoldDB" id="A0A066RRF5"/>
<dbReference type="EMBL" id="JMIB01000038">
    <property type="protein sequence ID" value="KDM89988.1"/>
    <property type="molecule type" value="Genomic_DNA"/>
</dbReference>
<sequence length="385" mass="42111">MPFSQKELLRYSRHLALPEVGLDGQRALKEAKVLVVGTGGLGSPILLYLAASGVGTIGLIDFDTVDETNLQRQVLFDMNSVGKSKSSVAKNKLAALNPYITVNEYNTAINSDNALEIIKSYDIVVDGTDNFTTRYLVNDACVLLGKPYVYGSVFRFEGQTAILNAPMEDGRRGPCYRCLFPEPPPADLVPNCSEGGVLGVLPAMIGSLQATETIKQICSIGKPLSRQLMLYSALDLDFKKVNMVKDASCAICSEHPVITDLQPINLSCQVETEDETVSLITGSALRKLLEKGQPVQLLDVRNDDERKMMHIGGRHIPLDKLEMMTAADLKYFDKQAPLIVYCTAGARSKKAIIQLQKLDIFSELYSLQGGLLRWISDVDSALSTS</sequence>
<dbReference type="GO" id="GO:0004792">
    <property type="term" value="F:thiosulfate-cyanide sulfurtransferase activity"/>
    <property type="evidence" value="ECO:0007669"/>
    <property type="project" value="TreeGrafter"/>
</dbReference>
<dbReference type="PROSITE" id="PS50206">
    <property type="entry name" value="RHODANESE_3"/>
    <property type="match status" value="1"/>
</dbReference>
<evidence type="ECO:0000256" key="13">
    <source>
        <dbReference type="ARBA" id="ARBA00078531"/>
    </source>
</evidence>
<dbReference type="PANTHER" id="PTHR10953:SF102">
    <property type="entry name" value="ADENYLYLTRANSFERASE AND SULFURTRANSFERASE MOCS3"/>
    <property type="match status" value="1"/>
</dbReference>
<dbReference type="Pfam" id="PF00899">
    <property type="entry name" value="ThiF"/>
    <property type="match status" value="1"/>
</dbReference>
<evidence type="ECO:0000259" key="14">
    <source>
        <dbReference type="PROSITE" id="PS50206"/>
    </source>
</evidence>
<keyword evidence="4" id="KW-0547">Nucleotide-binding</keyword>
<dbReference type="Gene3D" id="3.40.250.10">
    <property type="entry name" value="Rhodanese-like domain"/>
    <property type="match status" value="1"/>
</dbReference>
<evidence type="ECO:0000256" key="6">
    <source>
        <dbReference type="ARBA" id="ARBA00052218"/>
    </source>
</evidence>
<dbReference type="GO" id="GO:0008641">
    <property type="term" value="F:ubiquitin-like modifier activating enzyme activity"/>
    <property type="evidence" value="ECO:0007669"/>
    <property type="project" value="InterPro"/>
</dbReference>
<keyword evidence="5" id="KW-0067">ATP-binding</keyword>
<dbReference type="SMART" id="SM00450">
    <property type="entry name" value="RHOD"/>
    <property type="match status" value="1"/>
</dbReference>
<dbReference type="CDD" id="cd00757">
    <property type="entry name" value="ThiF_MoeB_HesA_family"/>
    <property type="match status" value="1"/>
</dbReference>
<name>A0A066RRF5_9GAMM</name>